<organism evidence="2 3">
    <name type="scientific">Aphis craccivora</name>
    <name type="common">Cowpea aphid</name>
    <dbReference type="NCBI Taxonomy" id="307492"/>
    <lineage>
        <taxon>Eukaryota</taxon>
        <taxon>Metazoa</taxon>
        <taxon>Ecdysozoa</taxon>
        <taxon>Arthropoda</taxon>
        <taxon>Hexapoda</taxon>
        <taxon>Insecta</taxon>
        <taxon>Pterygota</taxon>
        <taxon>Neoptera</taxon>
        <taxon>Paraneoptera</taxon>
        <taxon>Hemiptera</taxon>
        <taxon>Sternorrhyncha</taxon>
        <taxon>Aphidomorpha</taxon>
        <taxon>Aphidoidea</taxon>
        <taxon>Aphididae</taxon>
        <taxon>Aphidini</taxon>
        <taxon>Aphis</taxon>
        <taxon>Aphis</taxon>
    </lineage>
</organism>
<dbReference type="Pfam" id="PF20700">
    <property type="entry name" value="Mutator"/>
    <property type="match status" value="1"/>
</dbReference>
<evidence type="ECO:0000313" key="2">
    <source>
        <dbReference type="EMBL" id="KAF0752017.1"/>
    </source>
</evidence>
<dbReference type="EMBL" id="VUJU01005186">
    <property type="protein sequence ID" value="KAF0752017.1"/>
    <property type="molecule type" value="Genomic_DNA"/>
</dbReference>
<evidence type="ECO:0000259" key="1">
    <source>
        <dbReference type="Pfam" id="PF20700"/>
    </source>
</evidence>
<accession>A0A6G0YAK4</accession>
<evidence type="ECO:0000313" key="3">
    <source>
        <dbReference type="Proteomes" id="UP000478052"/>
    </source>
</evidence>
<sequence length="88" mass="10385">MMEDLVKRRGCYSEFWLKCRMCNIKTKICSVKDSPKTNCTMEIGYTQFDEFLSRLEIFPMISKTYSNIETTLDTEIKNTAWFDMQKAG</sequence>
<dbReference type="InterPro" id="IPR049012">
    <property type="entry name" value="Mutator_transp_dom"/>
</dbReference>
<feature type="domain" description="Mutator-like transposase" evidence="1">
    <location>
        <begin position="6"/>
        <end position="87"/>
    </location>
</feature>
<name>A0A6G0YAK4_APHCR</name>
<dbReference type="Proteomes" id="UP000478052">
    <property type="component" value="Unassembled WGS sequence"/>
</dbReference>
<reference evidence="2 3" key="1">
    <citation type="submission" date="2019-08" db="EMBL/GenBank/DDBJ databases">
        <title>Whole genome of Aphis craccivora.</title>
        <authorList>
            <person name="Voronova N.V."/>
            <person name="Shulinski R.S."/>
            <person name="Bandarenka Y.V."/>
            <person name="Zhorov D.G."/>
            <person name="Warner D."/>
        </authorList>
    </citation>
    <scope>NUCLEOTIDE SEQUENCE [LARGE SCALE GENOMIC DNA]</scope>
    <source>
        <strain evidence="2">180601</strain>
        <tissue evidence="2">Whole Body</tissue>
    </source>
</reference>
<proteinExistence type="predicted"/>
<protein>
    <recommendedName>
        <fullName evidence="1">Mutator-like transposase domain-containing protein</fullName>
    </recommendedName>
</protein>
<gene>
    <name evidence="2" type="ORF">FWK35_00020246</name>
</gene>
<dbReference type="AlphaFoldDB" id="A0A6G0YAK4"/>
<keyword evidence="3" id="KW-1185">Reference proteome</keyword>
<comment type="caution">
    <text evidence="2">The sequence shown here is derived from an EMBL/GenBank/DDBJ whole genome shotgun (WGS) entry which is preliminary data.</text>
</comment>